<accession>A0A7W9CUP1</accession>
<gene>
    <name evidence="3" type="ORF">GGQ63_001026</name>
</gene>
<comment type="caution">
    <text evidence="3">The sequence shown here is derived from an EMBL/GenBank/DDBJ whole genome shotgun (WGS) entry which is preliminary data.</text>
</comment>
<evidence type="ECO:0000313" key="3">
    <source>
        <dbReference type="EMBL" id="MBB5751974.1"/>
    </source>
</evidence>
<dbReference type="Pfam" id="PF01936">
    <property type="entry name" value="NYN"/>
    <property type="match status" value="1"/>
</dbReference>
<keyword evidence="4" id="KW-1185">Reference proteome</keyword>
<organism evidence="3 4">
    <name type="scientific">Prosthecomicrobium pneumaticum</name>
    <dbReference type="NCBI Taxonomy" id="81895"/>
    <lineage>
        <taxon>Bacteria</taxon>
        <taxon>Pseudomonadati</taxon>
        <taxon>Pseudomonadota</taxon>
        <taxon>Alphaproteobacteria</taxon>
        <taxon>Hyphomicrobiales</taxon>
        <taxon>Kaistiaceae</taxon>
        <taxon>Prosthecomicrobium</taxon>
    </lineage>
</organism>
<dbReference type="AlphaFoldDB" id="A0A7W9CUP1"/>
<proteinExistence type="predicted"/>
<dbReference type="GO" id="GO:0004540">
    <property type="term" value="F:RNA nuclease activity"/>
    <property type="evidence" value="ECO:0007669"/>
    <property type="project" value="InterPro"/>
</dbReference>
<dbReference type="Gene3D" id="3.40.50.1010">
    <property type="entry name" value="5'-nuclease"/>
    <property type="match status" value="1"/>
</dbReference>
<feature type="compositionally biased region" description="Basic residues" evidence="1">
    <location>
        <begin position="177"/>
        <end position="189"/>
    </location>
</feature>
<evidence type="ECO:0000259" key="2">
    <source>
        <dbReference type="Pfam" id="PF01936"/>
    </source>
</evidence>
<reference evidence="3 4" key="1">
    <citation type="submission" date="2020-08" db="EMBL/GenBank/DDBJ databases">
        <title>Genomic Encyclopedia of Type Strains, Phase IV (KMG-IV): sequencing the most valuable type-strain genomes for metagenomic binning, comparative biology and taxonomic classification.</title>
        <authorList>
            <person name="Goeker M."/>
        </authorList>
    </citation>
    <scope>NUCLEOTIDE SEQUENCE [LARGE SCALE GENOMIC DNA]</scope>
    <source>
        <strain evidence="3 4">DSM 16268</strain>
    </source>
</reference>
<evidence type="ECO:0000256" key="1">
    <source>
        <dbReference type="SAM" id="MobiDB-lite"/>
    </source>
</evidence>
<feature type="domain" description="NYN" evidence="2">
    <location>
        <begin position="8"/>
        <end position="133"/>
    </location>
</feature>
<dbReference type="InterPro" id="IPR021139">
    <property type="entry name" value="NYN"/>
</dbReference>
<protein>
    <recommendedName>
        <fullName evidence="2">NYN domain-containing protein</fullName>
    </recommendedName>
</protein>
<dbReference type="EMBL" id="JACHOO010000002">
    <property type="protein sequence ID" value="MBB5751974.1"/>
    <property type="molecule type" value="Genomic_DNA"/>
</dbReference>
<dbReference type="RefSeq" id="WP_183853216.1">
    <property type="nucleotide sequence ID" value="NZ_JACHOO010000002.1"/>
</dbReference>
<dbReference type="Proteomes" id="UP000523821">
    <property type="component" value="Unassembled WGS sequence"/>
</dbReference>
<feature type="region of interest" description="Disordered" evidence="1">
    <location>
        <begin position="153"/>
        <end position="189"/>
    </location>
</feature>
<sequence>MSSDIVGRVALFVDGGTLSPGCAAPLLAAIGRSGDLLIARLHGCAPADVWPDWMETVVLDGRTLVTERSRHGAELALALDVVEMLQSRSLDGLIIASDDSRFAGLALAVRAAGVAAHGIGTAHASEAYRAAFSSWTTLPAEAAAPAAPVTARIGAERAPASEPEAETAAADTGAGKRGGKTGGRRRKAA</sequence>
<feature type="compositionally biased region" description="Low complexity" evidence="1">
    <location>
        <begin position="153"/>
        <end position="173"/>
    </location>
</feature>
<name>A0A7W9CUP1_9HYPH</name>
<evidence type="ECO:0000313" key="4">
    <source>
        <dbReference type="Proteomes" id="UP000523821"/>
    </source>
</evidence>